<reference evidence="2" key="1">
    <citation type="journal article" date="2017" name="Nat. Ecol. Evol.">
        <title>Genome expansion and lineage-specific genetic innovations in the forest pathogenic fungi Armillaria.</title>
        <authorList>
            <person name="Sipos G."/>
            <person name="Prasanna A.N."/>
            <person name="Walter M.C."/>
            <person name="O'Connor E."/>
            <person name="Balint B."/>
            <person name="Krizsan K."/>
            <person name="Kiss B."/>
            <person name="Hess J."/>
            <person name="Varga T."/>
            <person name="Slot J."/>
            <person name="Riley R."/>
            <person name="Boka B."/>
            <person name="Rigling D."/>
            <person name="Barry K."/>
            <person name="Lee J."/>
            <person name="Mihaltcheva S."/>
            <person name="LaButti K."/>
            <person name="Lipzen A."/>
            <person name="Waldron R."/>
            <person name="Moloney N.M."/>
            <person name="Sperisen C."/>
            <person name="Kredics L."/>
            <person name="Vagvoelgyi C."/>
            <person name="Patrignani A."/>
            <person name="Fitzpatrick D."/>
            <person name="Nagy I."/>
            <person name="Doyle S."/>
            <person name="Anderson J.B."/>
            <person name="Grigoriev I.V."/>
            <person name="Gueldener U."/>
            <person name="Muensterkoetter M."/>
            <person name="Nagy L.G."/>
        </authorList>
    </citation>
    <scope>NUCLEOTIDE SEQUENCE [LARGE SCALE GENOMIC DNA]</scope>
    <source>
        <strain evidence="2">Ar21-2</strain>
    </source>
</reference>
<dbReference type="AlphaFoldDB" id="A0A2H3E9Q0"/>
<protein>
    <submittedName>
        <fullName evidence="1">Uncharacterized protein</fullName>
    </submittedName>
</protein>
<dbReference type="Proteomes" id="UP000217790">
    <property type="component" value="Unassembled WGS sequence"/>
</dbReference>
<sequence length="167" mass="19458">MEKSHCDVCRAEAKDAMKRQRRWACFGNRTKSMKTLPEVYKVTDPACNPPIFQYGFGITFQRLIDYALQHHIVEVPENPENDDPEDIRGGLIIYSLCDVTQHLRRLCRLPLTYVNPISLDYDVVIAMYSNYTQEDRELEDEDHAEVVQQMSEELGCPEGPMWYLDSH</sequence>
<gene>
    <name evidence="1" type="ORF">ARMGADRAFT_1004775</name>
</gene>
<name>A0A2H3E9Q0_ARMGA</name>
<evidence type="ECO:0000313" key="2">
    <source>
        <dbReference type="Proteomes" id="UP000217790"/>
    </source>
</evidence>
<proteinExistence type="predicted"/>
<dbReference type="OMA" id="YINEYAY"/>
<dbReference type="OrthoDB" id="3266090at2759"/>
<dbReference type="InParanoid" id="A0A2H3E9Q0"/>
<organism evidence="1 2">
    <name type="scientific">Armillaria gallica</name>
    <name type="common">Bulbous honey fungus</name>
    <name type="synonym">Armillaria bulbosa</name>
    <dbReference type="NCBI Taxonomy" id="47427"/>
    <lineage>
        <taxon>Eukaryota</taxon>
        <taxon>Fungi</taxon>
        <taxon>Dikarya</taxon>
        <taxon>Basidiomycota</taxon>
        <taxon>Agaricomycotina</taxon>
        <taxon>Agaricomycetes</taxon>
        <taxon>Agaricomycetidae</taxon>
        <taxon>Agaricales</taxon>
        <taxon>Marasmiineae</taxon>
        <taxon>Physalacriaceae</taxon>
        <taxon>Armillaria</taxon>
    </lineage>
</organism>
<accession>A0A2H3E9Q0</accession>
<evidence type="ECO:0000313" key="1">
    <source>
        <dbReference type="EMBL" id="PBL04136.1"/>
    </source>
</evidence>
<keyword evidence="2" id="KW-1185">Reference proteome</keyword>
<dbReference type="EMBL" id="KZ293644">
    <property type="protein sequence ID" value="PBL04136.1"/>
    <property type="molecule type" value="Genomic_DNA"/>
</dbReference>